<feature type="transmembrane region" description="Helical" evidence="2">
    <location>
        <begin position="73"/>
        <end position="93"/>
    </location>
</feature>
<evidence type="ECO:0000313" key="5">
    <source>
        <dbReference type="Proteomes" id="UP000824261"/>
    </source>
</evidence>
<evidence type="ECO:0000256" key="1">
    <source>
        <dbReference type="SAM" id="MobiDB-lite"/>
    </source>
</evidence>
<protein>
    <submittedName>
        <fullName evidence="4">C39 family peptidase</fullName>
    </submittedName>
</protein>
<gene>
    <name evidence="4" type="ORF">IAA69_04300</name>
</gene>
<dbReference type="AlphaFoldDB" id="A0A9D0ZZQ7"/>
<dbReference type="Pfam" id="PF13529">
    <property type="entry name" value="Peptidase_C39_2"/>
    <property type="match status" value="1"/>
</dbReference>
<name>A0A9D0ZZQ7_9ACTN</name>
<proteinExistence type="predicted"/>
<evidence type="ECO:0000256" key="2">
    <source>
        <dbReference type="SAM" id="Phobius"/>
    </source>
</evidence>
<evidence type="ECO:0000313" key="4">
    <source>
        <dbReference type="EMBL" id="HIR01464.1"/>
    </source>
</evidence>
<keyword evidence="2" id="KW-0812">Transmembrane</keyword>
<dbReference type="InterPro" id="IPR039564">
    <property type="entry name" value="Peptidase_C39-like"/>
</dbReference>
<reference evidence="4" key="1">
    <citation type="submission" date="2020-10" db="EMBL/GenBank/DDBJ databases">
        <authorList>
            <person name="Gilroy R."/>
        </authorList>
    </citation>
    <scope>NUCLEOTIDE SEQUENCE</scope>
    <source>
        <strain evidence="4">ChiGjej1B1-2707</strain>
    </source>
</reference>
<dbReference type="Gene3D" id="3.90.70.10">
    <property type="entry name" value="Cysteine proteinases"/>
    <property type="match status" value="1"/>
</dbReference>
<feature type="region of interest" description="Disordered" evidence="1">
    <location>
        <begin position="207"/>
        <end position="238"/>
    </location>
</feature>
<feature type="domain" description="Peptidase C39-like" evidence="3">
    <location>
        <begin position="239"/>
        <end position="373"/>
    </location>
</feature>
<organism evidence="4 5">
    <name type="scientific">Candidatus Aveggerthella stercoripullorum</name>
    <dbReference type="NCBI Taxonomy" id="2840688"/>
    <lineage>
        <taxon>Bacteria</taxon>
        <taxon>Bacillati</taxon>
        <taxon>Actinomycetota</taxon>
        <taxon>Coriobacteriia</taxon>
        <taxon>Eggerthellales</taxon>
        <taxon>Eggerthellaceae</taxon>
        <taxon>Eggerthellaceae incertae sedis</taxon>
        <taxon>Candidatus Aveggerthella</taxon>
    </lineage>
</organism>
<sequence>MSDVRKDQDAPERTCEEVRAEARERLQKRLGAHARPTSGRVHAARARHRAKPSFDGLGGGVRAFVRRFLHDKFFVGVTLLAIAAIVTVVTLAFPSMVSRDDAGLTEEERALQEDIEARVRSNVEGNVFQDDAAAYDAAVLPSDMDPAAARTLREAARSDEDAAFVLLHATDYARYGEYYAQLLELAAEEPTARPFVAQMLQKYPSDASAGLDASDVSEDADTGEGSPAESGDSNGSSRKVPRLYQWDVRWGFQEYSSGPLGVTGCCPTSLCMTYTALTGKTDRSPADLADFAEEHGYVSENEGTFAELLEFAAPELGLTCEILPLRASSISIALRDGAVVICNVGPGEFTEAGHFFVIARENEDGTLAINDPYSTVRSDQAWDSQRIVDQAIGLYAFRAAS</sequence>
<dbReference type="Proteomes" id="UP000824261">
    <property type="component" value="Unassembled WGS sequence"/>
</dbReference>
<accession>A0A9D0ZZQ7</accession>
<keyword evidence="2" id="KW-1133">Transmembrane helix</keyword>
<evidence type="ECO:0000259" key="3">
    <source>
        <dbReference type="Pfam" id="PF13529"/>
    </source>
</evidence>
<reference evidence="4" key="2">
    <citation type="journal article" date="2021" name="PeerJ">
        <title>Extensive microbial diversity within the chicken gut microbiome revealed by metagenomics and culture.</title>
        <authorList>
            <person name="Gilroy R."/>
            <person name="Ravi A."/>
            <person name="Getino M."/>
            <person name="Pursley I."/>
            <person name="Horton D.L."/>
            <person name="Alikhan N.F."/>
            <person name="Baker D."/>
            <person name="Gharbi K."/>
            <person name="Hall N."/>
            <person name="Watson M."/>
            <person name="Adriaenssens E.M."/>
            <person name="Foster-Nyarko E."/>
            <person name="Jarju S."/>
            <person name="Secka A."/>
            <person name="Antonio M."/>
            <person name="Oren A."/>
            <person name="Chaudhuri R.R."/>
            <person name="La Ragione R."/>
            <person name="Hildebrand F."/>
            <person name="Pallen M.J."/>
        </authorList>
    </citation>
    <scope>NUCLEOTIDE SEQUENCE</scope>
    <source>
        <strain evidence="4">ChiGjej1B1-2707</strain>
    </source>
</reference>
<comment type="caution">
    <text evidence="4">The sequence shown here is derived from an EMBL/GenBank/DDBJ whole genome shotgun (WGS) entry which is preliminary data.</text>
</comment>
<keyword evidence="2" id="KW-0472">Membrane</keyword>
<dbReference type="EMBL" id="DVGB01000055">
    <property type="protein sequence ID" value="HIR01464.1"/>
    <property type="molecule type" value="Genomic_DNA"/>
</dbReference>